<dbReference type="EC" id="2.7.8.34" evidence="7"/>
<evidence type="ECO:0000256" key="18">
    <source>
        <dbReference type="SAM" id="Phobius"/>
    </source>
</evidence>
<dbReference type="SUPFAM" id="SSF53448">
    <property type="entry name" value="Nucleotide-diphospho-sugar transferases"/>
    <property type="match status" value="1"/>
</dbReference>
<dbReference type="FunFam" id="3.90.550.10:FF:000282">
    <property type="entry name" value="Bifunctional IPC transferase and DIPP synthase"/>
    <property type="match status" value="1"/>
</dbReference>
<dbReference type="InterPro" id="IPR053433">
    <property type="entry name" value="IPC_transferase/DIPP_synth"/>
</dbReference>
<dbReference type="PANTHER" id="PTHR19136:SF84">
    <property type="entry name" value="BIFUNCTIONAL IPC TRANSFERASE AND DIPP SYNTHASE"/>
    <property type="match status" value="1"/>
</dbReference>
<dbReference type="GO" id="GO:0016020">
    <property type="term" value="C:membrane"/>
    <property type="evidence" value="ECO:0007669"/>
    <property type="project" value="UniProtKB-SubCell"/>
</dbReference>
<evidence type="ECO:0000256" key="9">
    <source>
        <dbReference type="ARBA" id="ARBA00022679"/>
    </source>
</evidence>
<dbReference type="InterPro" id="IPR000462">
    <property type="entry name" value="CDP-OH_P_trans"/>
</dbReference>
<dbReference type="RefSeq" id="WP_004589737.1">
    <property type="nucleotide sequence ID" value="NZ_APMM01000001.1"/>
</dbReference>
<evidence type="ECO:0000256" key="5">
    <source>
        <dbReference type="ARBA" id="ARBA00007897"/>
    </source>
</evidence>
<dbReference type="EMBL" id="APMM01000001">
    <property type="protein sequence ID" value="ENN96831.1"/>
    <property type="molecule type" value="Genomic_DNA"/>
</dbReference>
<dbReference type="Gene3D" id="1.20.120.1760">
    <property type="match status" value="1"/>
</dbReference>
<comment type="cofactor">
    <cofactor evidence="2">
        <name>Mg(2+)</name>
        <dbReference type="ChEBI" id="CHEBI:18420"/>
    </cofactor>
</comment>
<dbReference type="Gene3D" id="3.90.550.10">
    <property type="entry name" value="Spore Coat Polysaccharide Biosynthesis Protein SpsA, Chain A"/>
    <property type="match status" value="1"/>
</dbReference>
<dbReference type="GO" id="GO:0046872">
    <property type="term" value="F:metal ion binding"/>
    <property type="evidence" value="ECO:0007669"/>
    <property type="project" value="UniProtKB-KW"/>
</dbReference>
<keyword evidence="21" id="KW-1185">Reference proteome</keyword>
<comment type="caution">
    <text evidence="20">The sequence shown here is derived from an EMBL/GenBank/DDBJ whole genome shotgun (WGS) entry which is preliminary data.</text>
</comment>
<sequence length="419" mass="48163">MEAVILSAGYGSRMGNIPKSLLKICGKEILYRTMKLLSECGVNKFYIVVNNIYRKDFEDFLKKHNFNAHLIINNNPERGNGYSLHIVKNHVKDRFILVMSDHIYTKEFIEDAIKGEGLIVDKYPKYVDIDEATKVKVKDGRVEKIGKELENFDAIDTGFFILDSGIFKITEELEKEKEIIEMREVVERAKLRVTFVNGKPWTDVDIPEDIKKAKRMLIETAVKGDKDGFISRYINRKISTKISYFLVDHFSPNTLTIWIFLFGILSALTVLYNPILGAILYQISSILDGVDGEIARARLETSKFGGYLDSILDRYVDGAFLSILAYKTLSSNLWFFIAMVALIGCIMISYTSERFRGAYGKDMYESIEILKKIPGKRDERIFFIMIMVILNLIKPMYLILAIYTNLRVAIMIYLSKKLV</sequence>
<dbReference type="STRING" id="1069083.GCA_000371805_01119"/>
<evidence type="ECO:0000313" key="21">
    <source>
        <dbReference type="Proteomes" id="UP000053695"/>
    </source>
</evidence>
<comment type="subcellular location">
    <subcellularLocation>
        <location evidence="3">Membrane</location>
        <topology evidence="3">Multi-pass membrane protein</topology>
    </subcellularLocation>
</comment>
<keyword evidence="10 18" id="KW-0812">Transmembrane</keyword>
<protein>
    <recommendedName>
        <fullName evidence="8">Bifunctional IPC transferase and DIPP synthase</fullName>
        <ecNumber evidence="6">2.7.7.74</ecNumber>
        <ecNumber evidence="7">2.7.8.34</ecNumber>
    </recommendedName>
</protein>
<keyword evidence="9 17" id="KW-0808">Transferase</keyword>
<evidence type="ECO:0000256" key="15">
    <source>
        <dbReference type="ARBA" id="ARBA00023268"/>
    </source>
</evidence>
<comment type="similarity">
    <text evidence="4">In the C-terminal section; belongs to the CDP-alcohol phosphatidyltransferase class-I family.</text>
</comment>
<dbReference type="InterPro" id="IPR043130">
    <property type="entry name" value="CDP-OH_PTrfase_TM_dom"/>
</dbReference>
<gene>
    <name evidence="20" type="ORF">J422_00250</name>
</gene>
<dbReference type="Pfam" id="PF01066">
    <property type="entry name" value="CDP-OH_P_transf"/>
    <property type="match status" value="1"/>
</dbReference>
<evidence type="ECO:0000256" key="10">
    <source>
        <dbReference type="ARBA" id="ARBA00022692"/>
    </source>
</evidence>
<dbReference type="InterPro" id="IPR029044">
    <property type="entry name" value="Nucleotide-diphossugar_trans"/>
</dbReference>
<evidence type="ECO:0000256" key="4">
    <source>
        <dbReference type="ARBA" id="ARBA00006982"/>
    </source>
</evidence>
<proteinExistence type="inferred from homology"/>
<comment type="catalytic activity">
    <reaction evidence="1">
        <text>1D-myo-inositol 3-phosphate + CTP + H(+) = CDP-1L-myo-inositol + diphosphate</text>
        <dbReference type="Rhea" id="RHEA:30647"/>
        <dbReference type="ChEBI" id="CHEBI:15378"/>
        <dbReference type="ChEBI" id="CHEBI:33019"/>
        <dbReference type="ChEBI" id="CHEBI:37563"/>
        <dbReference type="ChEBI" id="CHEBI:58401"/>
        <dbReference type="ChEBI" id="CHEBI:62573"/>
        <dbReference type="EC" id="2.7.7.74"/>
    </reaction>
</comment>
<comment type="similarity">
    <text evidence="17">Belongs to the CDP-alcohol phosphatidyltransferase class-I family.</text>
</comment>
<evidence type="ECO:0000256" key="2">
    <source>
        <dbReference type="ARBA" id="ARBA00001946"/>
    </source>
</evidence>
<feature type="transmembrane region" description="Helical" evidence="18">
    <location>
        <begin position="333"/>
        <end position="351"/>
    </location>
</feature>
<evidence type="ECO:0000313" key="20">
    <source>
        <dbReference type="EMBL" id="ENN96831.1"/>
    </source>
</evidence>
<name>N6VUG1_9EURY</name>
<dbReference type="PATRIC" id="fig|1069083.5.peg.50"/>
<comment type="similarity">
    <text evidence="5">In the N-terminal section; belongs to the MobA family.</text>
</comment>
<evidence type="ECO:0000256" key="12">
    <source>
        <dbReference type="ARBA" id="ARBA00022842"/>
    </source>
</evidence>
<dbReference type="NCBIfam" id="NF041135">
    <property type="entry name" value="IPPtranDIPPsyn_Thcocales"/>
    <property type="match status" value="1"/>
</dbReference>
<evidence type="ECO:0000256" key="3">
    <source>
        <dbReference type="ARBA" id="ARBA00004141"/>
    </source>
</evidence>
<evidence type="ECO:0000256" key="11">
    <source>
        <dbReference type="ARBA" id="ARBA00022723"/>
    </source>
</evidence>
<evidence type="ECO:0000256" key="16">
    <source>
        <dbReference type="ARBA" id="ARBA00049235"/>
    </source>
</evidence>
<keyword evidence="15" id="KW-0511">Multifunctional enzyme</keyword>
<dbReference type="Pfam" id="PF12804">
    <property type="entry name" value="NTP_transf_3"/>
    <property type="match status" value="1"/>
</dbReference>
<dbReference type="AlphaFoldDB" id="N6VUG1"/>
<dbReference type="EC" id="2.7.7.74" evidence="6"/>
<organism evidence="20 21">
    <name type="scientific">Methanocaldococcus villosus KIN24-T80</name>
    <dbReference type="NCBI Taxonomy" id="1069083"/>
    <lineage>
        <taxon>Archaea</taxon>
        <taxon>Methanobacteriati</taxon>
        <taxon>Methanobacteriota</taxon>
        <taxon>Methanomada group</taxon>
        <taxon>Methanococci</taxon>
        <taxon>Methanococcales</taxon>
        <taxon>Methanocaldococcaceae</taxon>
        <taxon>Methanocaldococcus</taxon>
    </lineage>
</organism>
<accession>N6VUG1</accession>
<keyword evidence="14 18" id="KW-0472">Membrane</keyword>
<keyword evidence="12" id="KW-0460">Magnesium</keyword>
<evidence type="ECO:0000256" key="7">
    <source>
        <dbReference type="ARBA" id="ARBA00013268"/>
    </source>
</evidence>
<evidence type="ECO:0000256" key="14">
    <source>
        <dbReference type="ARBA" id="ARBA00023136"/>
    </source>
</evidence>
<dbReference type="OrthoDB" id="15372at2157"/>
<dbReference type="PANTHER" id="PTHR19136">
    <property type="entry name" value="MOLYBDENUM COFACTOR GUANYLYLTRANSFERASE"/>
    <property type="match status" value="1"/>
</dbReference>
<evidence type="ECO:0000256" key="13">
    <source>
        <dbReference type="ARBA" id="ARBA00022989"/>
    </source>
</evidence>
<dbReference type="GO" id="GO:0008654">
    <property type="term" value="P:phospholipid biosynthetic process"/>
    <property type="evidence" value="ECO:0007669"/>
    <property type="project" value="InterPro"/>
</dbReference>
<keyword evidence="11" id="KW-0479">Metal-binding</keyword>
<feature type="domain" description="MobA-like NTP transferase" evidence="19">
    <location>
        <begin position="3"/>
        <end position="110"/>
    </location>
</feature>
<dbReference type="GO" id="GO:0016779">
    <property type="term" value="F:nucleotidyltransferase activity"/>
    <property type="evidence" value="ECO:0007669"/>
    <property type="project" value="TreeGrafter"/>
</dbReference>
<feature type="transmembrane region" description="Helical" evidence="18">
    <location>
        <begin position="381"/>
        <end position="403"/>
    </location>
</feature>
<dbReference type="Proteomes" id="UP000053695">
    <property type="component" value="Unassembled WGS sequence"/>
</dbReference>
<reference evidence="20 21" key="1">
    <citation type="journal article" date="2013" name="Genome Announc.">
        <title>Draft Genome Sequence of a Highly Flagellated, Fast-Swimming Archaeon, Methanocaldococcus villosus Strain KIN24-T80 (DSM 22612).</title>
        <authorList>
            <person name="Thennarasu S."/>
            <person name="Polireddy D."/>
            <person name="Antony A."/>
            <person name="Yada M.R."/>
            <person name="Algarawi S."/>
            <person name="Sivakumar N."/>
        </authorList>
    </citation>
    <scope>NUCLEOTIDE SEQUENCE [LARGE SCALE GENOMIC DNA]</scope>
    <source>
        <strain evidence="20 21">KIN24-T80</strain>
    </source>
</reference>
<dbReference type="InterPro" id="IPR048254">
    <property type="entry name" value="CDP_ALCOHOL_P_TRANSF_CS"/>
</dbReference>
<evidence type="ECO:0000256" key="8">
    <source>
        <dbReference type="ARBA" id="ARBA00018322"/>
    </source>
</evidence>
<evidence type="ECO:0000259" key="19">
    <source>
        <dbReference type="Pfam" id="PF12804"/>
    </source>
</evidence>
<evidence type="ECO:0000256" key="1">
    <source>
        <dbReference type="ARBA" id="ARBA00000729"/>
    </source>
</evidence>
<dbReference type="InterPro" id="IPR025877">
    <property type="entry name" value="MobA-like_NTP_Trfase"/>
</dbReference>
<evidence type="ECO:0000256" key="6">
    <source>
        <dbReference type="ARBA" id="ARBA00012504"/>
    </source>
</evidence>
<dbReference type="GO" id="GO:0016780">
    <property type="term" value="F:phosphotransferase activity, for other substituted phosphate groups"/>
    <property type="evidence" value="ECO:0007669"/>
    <property type="project" value="InterPro"/>
</dbReference>
<feature type="transmembrane region" description="Helical" evidence="18">
    <location>
        <begin position="255"/>
        <end position="281"/>
    </location>
</feature>
<dbReference type="PROSITE" id="PS00379">
    <property type="entry name" value="CDP_ALCOHOL_P_TRANSF"/>
    <property type="match status" value="1"/>
</dbReference>
<evidence type="ECO:0000256" key="17">
    <source>
        <dbReference type="RuleBase" id="RU003750"/>
    </source>
</evidence>
<keyword evidence="13 18" id="KW-1133">Transmembrane helix</keyword>
<dbReference type="FunFam" id="1.20.120.1760:FF:000042">
    <property type="entry name" value="Bifunctional IPC transferase and DIPP synthase"/>
    <property type="match status" value="1"/>
</dbReference>
<comment type="catalytic activity">
    <reaction evidence="16">
        <text>CDP-1L-myo-inositol + 1D-myo-inositol 3-phosphate = bis(1L-myo-inositol) 3,1'-phosphate 1-phosphate + CMP + H(+)</text>
        <dbReference type="Rhea" id="RHEA:31327"/>
        <dbReference type="ChEBI" id="CHEBI:15378"/>
        <dbReference type="ChEBI" id="CHEBI:58401"/>
        <dbReference type="ChEBI" id="CHEBI:60377"/>
        <dbReference type="ChEBI" id="CHEBI:62573"/>
        <dbReference type="ChEBI" id="CHEBI:62576"/>
        <dbReference type="EC" id="2.7.8.34"/>
    </reaction>
</comment>